<proteinExistence type="predicted"/>
<dbReference type="eggNOG" id="COG4733">
    <property type="taxonomic scope" value="Bacteria"/>
</dbReference>
<dbReference type="InterPro" id="IPR013783">
    <property type="entry name" value="Ig-like_fold"/>
</dbReference>
<gene>
    <name evidence="2" type="ORF">NX02_19420</name>
</gene>
<name>W0ACD8_9SPHN</name>
<dbReference type="RefSeq" id="WP_025293711.1">
    <property type="nucleotide sequence ID" value="NZ_CP006644.1"/>
</dbReference>
<dbReference type="EMBL" id="CP006644">
    <property type="protein sequence ID" value="AHE55544.1"/>
    <property type="molecule type" value="Genomic_DNA"/>
</dbReference>
<dbReference type="STRING" id="1123269.NX02_19420"/>
<dbReference type="PATRIC" id="fig|1123269.5.peg.3800"/>
<evidence type="ECO:0000313" key="2">
    <source>
        <dbReference type="EMBL" id="AHE55544.1"/>
    </source>
</evidence>
<feature type="signal peptide" evidence="1">
    <location>
        <begin position="1"/>
        <end position="24"/>
    </location>
</feature>
<dbReference type="SUPFAM" id="SSF49265">
    <property type="entry name" value="Fibronectin type III"/>
    <property type="match status" value="1"/>
</dbReference>
<protein>
    <recommendedName>
        <fullName evidence="4">Tip attachment protein J domain-containing protein</fullName>
    </recommendedName>
</protein>
<dbReference type="AlphaFoldDB" id="W0ACD8"/>
<dbReference type="KEGG" id="ssan:NX02_19420"/>
<feature type="chain" id="PRO_5004786129" description="Tip attachment protein J domain-containing protein" evidence="1">
    <location>
        <begin position="25"/>
        <end position="726"/>
    </location>
</feature>
<dbReference type="OrthoDB" id="7172230at2"/>
<accession>W0ACD8</accession>
<dbReference type="HOGENOM" id="CLU_023035_0_0_5"/>
<reference evidence="2 3" key="1">
    <citation type="submission" date="2013-07" db="EMBL/GenBank/DDBJ databases">
        <title>Completed genome of Sphingomonas sanxanigenens NX02.</title>
        <authorList>
            <person name="Ma T."/>
            <person name="Huang H."/>
            <person name="Wu M."/>
            <person name="Li X."/>
            <person name="Li G."/>
        </authorList>
    </citation>
    <scope>NUCLEOTIDE SEQUENCE [LARGE SCALE GENOMIC DNA]</scope>
    <source>
        <strain evidence="2 3">NX02</strain>
    </source>
</reference>
<dbReference type="Gene3D" id="2.60.40.10">
    <property type="entry name" value="Immunoglobulins"/>
    <property type="match status" value="1"/>
</dbReference>
<organism evidence="2 3">
    <name type="scientific">Sphingomonas sanxanigenens DSM 19645 = NX02</name>
    <dbReference type="NCBI Taxonomy" id="1123269"/>
    <lineage>
        <taxon>Bacteria</taxon>
        <taxon>Pseudomonadati</taxon>
        <taxon>Pseudomonadota</taxon>
        <taxon>Alphaproteobacteria</taxon>
        <taxon>Sphingomonadales</taxon>
        <taxon>Sphingomonadaceae</taxon>
        <taxon>Sphingomonas</taxon>
    </lineage>
</organism>
<keyword evidence="1" id="KW-0732">Signal</keyword>
<evidence type="ECO:0000256" key="1">
    <source>
        <dbReference type="SAM" id="SignalP"/>
    </source>
</evidence>
<sequence length="726" mass="76111">MSKTLRTVALIAGAVALVATGVGAAGGGAAFASTFGATTATVASVASAVATAASLGATLLAKKPGVLGSVNNITISANGPIPYSMGRSYVAGSQMYDVGYGQKSNGVKNPYRALVLIWSATTAHALEDFLVDWQPVAFAGTAAIGYYSDFLFLSKQIGLRPEPAALAGRYTPIPDWGPQHKLSGYAAGLINMRFDKKGKRWASGVPPMGMVGRWSKSYDPRKDGTFPGGSGAHRWADEETFEYDPSVGLNALAYARGRFALNGVQVVGCGFPQDSIDWPSWLAWINVCQANGWEASGTVYDGPGLSRWENLKRICQAGAALPCFSGGKLAVRFQAPKVALDTITADDLADGELVAPAMPTYRGRINSIVPLYRSEQNKWEFVQSTAVTDAGYVALDGEPKEEELKLELVADKDQAAQIGAYELVNRREISGITLPCKPRLWEYRLGECLHLDIPELGLDLLGTIVAVSKDIGSAITTLTFDTETNAKHAFALGQTGTAPPPPTLTPHGDSDDVIWNNDGNEVDNPVPAEWTVTTKLAFDSTGTLRASIAFDGEPGDQNVAAVTFDYRAVGATAWTTSATVAAQSPTRHEILGLDPDAAYEIGIRYRGSGAGADESSRLVLGPYTFNSASLAPAPATLLTATGGTGSAAIGWRNPVSSNFGHCRLYRGTTTVFADATEIAGPLVGGLGQVMAVTDTVAAGSYRYWVRAFSDAGVPAAATGPASATVA</sequence>
<evidence type="ECO:0008006" key="4">
    <source>
        <dbReference type="Google" id="ProtNLM"/>
    </source>
</evidence>
<keyword evidence="3" id="KW-1185">Reference proteome</keyword>
<dbReference type="InterPro" id="IPR036116">
    <property type="entry name" value="FN3_sf"/>
</dbReference>
<evidence type="ECO:0000313" key="3">
    <source>
        <dbReference type="Proteomes" id="UP000018851"/>
    </source>
</evidence>
<dbReference type="Proteomes" id="UP000018851">
    <property type="component" value="Chromosome"/>
</dbReference>